<evidence type="ECO:0000313" key="16">
    <source>
        <dbReference type="Proteomes" id="UP000646365"/>
    </source>
</evidence>
<dbReference type="CDD" id="cd18084">
    <property type="entry name" value="RsmE-like"/>
    <property type="match status" value="1"/>
</dbReference>
<dbReference type="PANTHER" id="PTHR30027:SF3">
    <property type="entry name" value="16S RRNA (URACIL(1498)-N(3))-METHYLTRANSFERASE"/>
    <property type="match status" value="1"/>
</dbReference>
<feature type="domain" description="Ribosomal RNA small subunit methyltransferase E PUA-like" evidence="14">
    <location>
        <begin position="30"/>
        <end position="74"/>
    </location>
</feature>
<proteinExistence type="inferred from homology"/>
<evidence type="ECO:0000313" key="15">
    <source>
        <dbReference type="EMBL" id="GGF16261.1"/>
    </source>
</evidence>
<dbReference type="GO" id="GO:0005737">
    <property type="term" value="C:cytoplasm"/>
    <property type="evidence" value="ECO:0007669"/>
    <property type="project" value="UniProtKB-SubCell"/>
</dbReference>
<dbReference type="InterPro" id="IPR029026">
    <property type="entry name" value="tRNA_m1G_MTases_N"/>
</dbReference>
<keyword evidence="16" id="KW-1185">Reference proteome</keyword>
<evidence type="ECO:0000259" key="14">
    <source>
        <dbReference type="Pfam" id="PF20260"/>
    </source>
</evidence>
<evidence type="ECO:0000256" key="12">
    <source>
        <dbReference type="PIRNR" id="PIRNR015601"/>
    </source>
</evidence>
<feature type="domain" description="Ribosomal RNA small subunit methyltransferase E methyltransferase" evidence="13">
    <location>
        <begin position="87"/>
        <end position="246"/>
    </location>
</feature>
<dbReference type="SUPFAM" id="SSF88697">
    <property type="entry name" value="PUA domain-like"/>
    <property type="match status" value="1"/>
</dbReference>
<sequence>MPLAMEDEDLNVSARLYVTPPLGAGLAVPLDADQAHYLRAVLRLGPGDGLSLFNGRDGEWRGRIVELGKNRGLVALEVQTRAQTAERDLWLAFAPVKRARIDYIAEKATELGVTRLLPVMTRRTNMARVNVERLQANAREAAEQTERLTVPAVEALQPLDRFLDGFPVGRRLMVCDETGRAPSIARALADGAPRAAPWALLIGPEGGFAPEELDALRKLPFVTAVGLGPRVLRADTAALAALAVFQALAGDWDTVRGALQTTDAVPI</sequence>
<dbReference type="Proteomes" id="UP000646365">
    <property type="component" value="Unassembled WGS sequence"/>
</dbReference>
<evidence type="ECO:0000256" key="10">
    <source>
        <dbReference type="ARBA" id="ARBA00025699"/>
    </source>
</evidence>
<protein>
    <recommendedName>
        <fullName evidence="4 12">Ribosomal RNA small subunit methyltransferase E</fullName>
        <ecNumber evidence="3 12">2.1.1.193</ecNumber>
    </recommendedName>
</protein>
<reference evidence="15" key="2">
    <citation type="submission" date="2020-09" db="EMBL/GenBank/DDBJ databases">
        <authorList>
            <person name="Sun Q."/>
            <person name="Zhou Y."/>
        </authorList>
    </citation>
    <scope>NUCLEOTIDE SEQUENCE</scope>
    <source>
        <strain evidence="15">CGMCC 1.15725</strain>
    </source>
</reference>
<evidence type="ECO:0000256" key="2">
    <source>
        <dbReference type="ARBA" id="ARBA00005528"/>
    </source>
</evidence>
<evidence type="ECO:0000259" key="13">
    <source>
        <dbReference type="Pfam" id="PF04452"/>
    </source>
</evidence>
<keyword evidence="9 12" id="KW-0949">S-adenosyl-L-methionine</keyword>
<evidence type="ECO:0000256" key="1">
    <source>
        <dbReference type="ARBA" id="ARBA00004496"/>
    </source>
</evidence>
<dbReference type="NCBIfam" id="NF008694">
    <property type="entry name" value="PRK11713.3-2"/>
    <property type="match status" value="1"/>
</dbReference>
<comment type="caution">
    <text evidence="15">The sequence shown here is derived from an EMBL/GenBank/DDBJ whole genome shotgun (WGS) entry which is preliminary data.</text>
</comment>
<dbReference type="Gene3D" id="2.40.240.20">
    <property type="entry name" value="Hypothetical PUA domain-like, domain 1"/>
    <property type="match status" value="1"/>
</dbReference>
<comment type="similarity">
    <text evidence="2 12">Belongs to the RNA methyltransferase RsmE family.</text>
</comment>
<comment type="subcellular location">
    <subcellularLocation>
        <location evidence="1 12">Cytoplasm</location>
    </subcellularLocation>
</comment>
<dbReference type="InterPro" id="IPR015947">
    <property type="entry name" value="PUA-like_sf"/>
</dbReference>
<evidence type="ECO:0000256" key="5">
    <source>
        <dbReference type="ARBA" id="ARBA00022490"/>
    </source>
</evidence>
<organism evidence="15 16">
    <name type="scientific">Aliidongia dinghuensis</name>
    <dbReference type="NCBI Taxonomy" id="1867774"/>
    <lineage>
        <taxon>Bacteria</taxon>
        <taxon>Pseudomonadati</taxon>
        <taxon>Pseudomonadota</taxon>
        <taxon>Alphaproteobacteria</taxon>
        <taxon>Rhodospirillales</taxon>
        <taxon>Dongiaceae</taxon>
        <taxon>Aliidongia</taxon>
    </lineage>
</organism>
<name>A0A8J2YTL0_9PROT</name>
<dbReference type="NCBIfam" id="TIGR00046">
    <property type="entry name" value="RsmE family RNA methyltransferase"/>
    <property type="match status" value="1"/>
</dbReference>
<evidence type="ECO:0000256" key="4">
    <source>
        <dbReference type="ARBA" id="ARBA00013673"/>
    </source>
</evidence>
<evidence type="ECO:0000256" key="3">
    <source>
        <dbReference type="ARBA" id="ARBA00012328"/>
    </source>
</evidence>
<keyword evidence="7 12" id="KW-0489">Methyltransferase</keyword>
<dbReference type="Pfam" id="PF20260">
    <property type="entry name" value="PUA_4"/>
    <property type="match status" value="1"/>
</dbReference>
<dbReference type="SUPFAM" id="SSF75217">
    <property type="entry name" value="alpha/beta knot"/>
    <property type="match status" value="1"/>
</dbReference>
<dbReference type="NCBIfam" id="NF008696">
    <property type="entry name" value="PRK11713.3-5"/>
    <property type="match status" value="1"/>
</dbReference>
<keyword evidence="5 12" id="KW-0963">Cytoplasm</keyword>
<dbReference type="Pfam" id="PF04452">
    <property type="entry name" value="Methyltrans_RNA"/>
    <property type="match status" value="1"/>
</dbReference>
<dbReference type="InterPro" id="IPR006700">
    <property type="entry name" value="RsmE"/>
</dbReference>
<keyword evidence="8 12" id="KW-0808">Transferase</keyword>
<dbReference type="GO" id="GO:0070042">
    <property type="term" value="F:rRNA (uridine-N3-)-methyltransferase activity"/>
    <property type="evidence" value="ECO:0007669"/>
    <property type="project" value="TreeGrafter"/>
</dbReference>
<dbReference type="PANTHER" id="PTHR30027">
    <property type="entry name" value="RIBOSOMAL RNA SMALL SUBUNIT METHYLTRANSFERASE E"/>
    <property type="match status" value="1"/>
</dbReference>
<accession>A0A8J2YTL0</accession>
<comment type="function">
    <text evidence="10 12">Specifically methylates the N3 position of the uracil ring of uridine 1498 (m3U1498) in 16S rRNA. Acts on the fully assembled 30S ribosomal subunit.</text>
</comment>
<dbReference type="InterPro" id="IPR046886">
    <property type="entry name" value="RsmE_MTase_dom"/>
</dbReference>
<dbReference type="PIRSF" id="PIRSF015601">
    <property type="entry name" value="MTase_slr0722"/>
    <property type="match status" value="1"/>
</dbReference>
<comment type="catalytic activity">
    <reaction evidence="11 12">
        <text>uridine(1498) in 16S rRNA + S-adenosyl-L-methionine = N(3)-methyluridine(1498) in 16S rRNA + S-adenosyl-L-homocysteine + H(+)</text>
        <dbReference type="Rhea" id="RHEA:42920"/>
        <dbReference type="Rhea" id="RHEA-COMP:10283"/>
        <dbReference type="Rhea" id="RHEA-COMP:10284"/>
        <dbReference type="ChEBI" id="CHEBI:15378"/>
        <dbReference type="ChEBI" id="CHEBI:57856"/>
        <dbReference type="ChEBI" id="CHEBI:59789"/>
        <dbReference type="ChEBI" id="CHEBI:65315"/>
        <dbReference type="ChEBI" id="CHEBI:74502"/>
        <dbReference type="EC" id="2.1.1.193"/>
    </reaction>
</comment>
<dbReference type="RefSeq" id="WP_229743656.1">
    <property type="nucleotide sequence ID" value="NZ_BMJQ01000005.1"/>
</dbReference>
<dbReference type="InterPro" id="IPR046887">
    <property type="entry name" value="RsmE_PUA-like"/>
</dbReference>
<dbReference type="AlphaFoldDB" id="A0A8J2YTL0"/>
<evidence type="ECO:0000256" key="9">
    <source>
        <dbReference type="ARBA" id="ARBA00022691"/>
    </source>
</evidence>
<keyword evidence="6 12" id="KW-0698">rRNA processing</keyword>
<evidence type="ECO:0000256" key="11">
    <source>
        <dbReference type="ARBA" id="ARBA00047944"/>
    </source>
</evidence>
<dbReference type="GO" id="GO:0070475">
    <property type="term" value="P:rRNA base methylation"/>
    <property type="evidence" value="ECO:0007669"/>
    <property type="project" value="TreeGrafter"/>
</dbReference>
<dbReference type="EMBL" id="BMJQ01000005">
    <property type="protein sequence ID" value="GGF16261.1"/>
    <property type="molecule type" value="Genomic_DNA"/>
</dbReference>
<evidence type="ECO:0000256" key="8">
    <source>
        <dbReference type="ARBA" id="ARBA00022679"/>
    </source>
</evidence>
<dbReference type="InterPro" id="IPR029028">
    <property type="entry name" value="Alpha/beta_knot_MTases"/>
</dbReference>
<dbReference type="EC" id="2.1.1.193" evidence="3 12"/>
<gene>
    <name evidence="15" type="ORF">GCM10011611_22540</name>
</gene>
<evidence type="ECO:0000256" key="6">
    <source>
        <dbReference type="ARBA" id="ARBA00022552"/>
    </source>
</evidence>
<evidence type="ECO:0000256" key="7">
    <source>
        <dbReference type="ARBA" id="ARBA00022603"/>
    </source>
</evidence>
<reference evidence="15" key="1">
    <citation type="journal article" date="2014" name="Int. J. Syst. Evol. Microbiol.">
        <title>Complete genome sequence of Corynebacterium casei LMG S-19264T (=DSM 44701T), isolated from a smear-ripened cheese.</title>
        <authorList>
            <consortium name="US DOE Joint Genome Institute (JGI-PGF)"/>
            <person name="Walter F."/>
            <person name="Albersmeier A."/>
            <person name="Kalinowski J."/>
            <person name="Ruckert C."/>
        </authorList>
    </citation>
    <scope>NUCLEOTIDE SEQUENCE</scope>
    <source>
        <strain evidence="15">CGMCC 1.15725</strain>
    </source>
</reference>
<dbReference type="Gene3D" id="3.40.1280.10">
    <property type="match status" value="1"/>
</dbReference>